<comment type="caution">
    <text evidence="1">The sequence shown here is derived from an EMBL/GenBank/DDBJ whole genome shotgun (WGS) entry which is preliminary data.</text>
</comment>
<gene>
    <name evidence="1" type="ORF">LCGC14_2533810</name>
</gene>
<feature type="non-terminal residue" evidence="1">
    <location>
        <position position="1"/>
    </location>
</feature>
<dbReference type="EMBL" id="LAZR01041181">
    <property type="protein sequence ID" value="KKL12631.1"/>
    <property type="molecule type" value="Genomic_DNA"/>
</dbReference>
<name>A0A0F9D479_9ZZZZ</name>
<proteinExistence type="predicted"/>
<reference evidence="1" key="1">
    <citation type="journal article" date="2015" name="Nature">
        <title>Complex archaea that bridge the gap between prokaryotes and eukaryotes.</title>
        <authorList>
            <person name="Spang A."/>
            <person name="Saw J.H."/>
            <person name="Jorgensen S.L."/>
            <person name="Zaremba-Niedzwiedzka K."/>
            <person name="Martijn J."/>
            <person name="Lind A.E."/>
            <person name="van Eijk R."/>
            <person name="Schleper C."/>
            <person name="Guy L."/>
            <person name="Ettema T.J."/>
        </authorList>
    </citation>
    <scope>NUCLEOTIDE SEQUENCE</scope>
</reference>
<evidence type="ECO:0000313" key="1">
    <source>
        <dbReference type="EMBL" id="KKL12631.1"/>
    </source>
</evidence>
<dbReference type="AlphaFoldDB" id="A0A0F9D479"/>
<protein>
    <submittedName>
        <fullName evidence="1">Uncharacterized protein</fullName>
    </submittedName>
</protein>
<organism evidence="1">
    <name type="scientific">marine sediment metagenome</name>
    <dbReference type="NCBI Taxonomy" id="412755"/>
    <lineage>
        <taxon>unclassified sequences</taxon>
        <taxon>metagenomes</taxon>
        <taxon>ecological metagenomes</taxon>
    </lineage>
</organism>
<accession>A0A0F9D479</accession>
<sequence length="214" mass="24228">LGGIQVKELVKEHSLSELGILPLFISPVGGLPDRGIIDSKYQEHLGESIVATNEELTKNYNKMLSFIQQTARSAAQHRWFEKSSGDTQILTEENVDKWGAIFRLGPNDEIGAITPPQIPVELRTMMFEYSNMIQRGMFPWAIFGNVQMQMSYLAMANIASSALQVLTPYMDAYRGMRSDINTYHYKMLSITKFKPHKFFMPENMPEEVAAVKAS</sequence>